<feature type="domain" description="DUF1595" evidence="6">
    <location>
        <begin position="348"/>
        <end position="408"/>
    </location>
</feature>
<dbReference type="Pfam" id="PF07626">
    <property type="entry name" value="PSD3"/>
    <property type="match status" value="1"/>
</dbReference>
<dbReference type="InterPro" id="IPR013039">
    <property type="entry name" value="DUF1588"/>
</dbReference>
<dbReference type="InterPro" id="IPR013042">
    <property type="entry name" value="DUF1592"/>
</dbReference>
<comment type="caution">
    <text evidence="8">The sequence shown here is derived from an EMBL/GenBank/DDBJ whole genome shotgun (WGS) entry which is preliminary data.</text>
</comment>
<dbReference type="Pfam" id="PF07637">
    <property type="entry name" value="PSD5"/>
    <property type="match status" value="1"/>
</dbReference>
<organism evidence="8 9">
    <name type="scientific">Cerasicoccus arenae</name>
    <dbReference type="NCBI Taxonomy" id="424488"/>
    <lineage>
        <taxon>Bacteria</taxon>
        <taxon>Pseudomonadati</taxon>
        <taxon>Verrucomicrobiota</taxon>
        <taxon>Opitutia</taxon>
        <taxon>Puniceicoccales</taxon>
        <taxon>Cerasicoccaceae</taxon>
        <taxon>Cerasicoccus</taxon>
    </lineage>
</organism>
<evidence type="ECO:0000259" key="6">
    <source>
        <dbReference type="Pfam" id="PF07637"/>
    </source>
</evidence>
<reference evidence="8" key="2">
    <citation type="submission" date="2020-09" db="EMBL/GenBank/DDBJ databases">
        <authorList>
            <person name="Sun Q."/>
            <person name="Kim S."/>
        </authorList>
    </citation>
    <scope>NUCLEOTIDE SEQUENCE</scope>
    <source>
        <strain evidence="8">KCTC 12870</strain>
    </source>
</reference>
<feature type="domain" description="DUF1585" evidence="2">
    <location>
        <begin position="663"/>
        <end position="733"/>
    </location>
</feature>
<dbReference type="EMBL" id="BMXG01000003">
    <property type="protein sequence ID" value="GHB94086.1"/>
    <property type="molecule type" value="Genomic_DNA"/>
</dbReference>
<gene>
    <name evidence="8" type="ORF">GCM10007047_07170</name>
</gene>
<dbReference type="InterPro" id="IPR013043">
    <property type="entry name" value="DUF1595"/>
</dbReference>
<feature type="chain" id="PRO_5035317662" evidence="1">
    <location>
        <begin position="16"/>
        <end position="742"/>
    </location>
</feature>
<evidence type="ECO:0000313" key="8">
    <source>
        <dbReference type="EMBL" id="GHB94086.1"/>
    </source>
</evidence>
<evidence type="ECO:0000313" key="9">
    <source>
        <dbReference type="Proteomes" id="UP000642829"/>
    </source>
</evidence>
<dbReference type="Proteomes" id="UP000642829">
    <property type="component" value="Unassembled WGS sequence"/>
</dbReference>
<evidence type="ECO:0000259" key="2">
    <source>
        <dbReference type="Pfam" id="PF07624"/>
    </source>
</evidence>
<evidence type="ECO:0000256" key="1">
    <source>
        <dbReference type="SAM" id="SignalP"/>
    </source>
</evidence>
<proteinExistence type="predicted"/>
<protein>
    <submittedName>
        <fullName evidence="8">Filamin</fullName>
    </submittedName>
</protein>
<name>A0A8J3GDA0_9BACT</name>
<evidence type="ECO:0000259" key="3">
    <source>
        <dbReference type="Pfam" id="PF07626"/>
    </source>
</evidence>
<feature type="domain" description="DUF1588" evidence="4">
    <location>
        <begin position="556"/>
        <end position="654"/>
    </location>
</feature>
<feature type="domain" description="DUF1592" evidence="5">
    <location>
        <begin position="414"/>
        <end position="538"/>
    </location>
</feature>
<keyword evidence="9" id="KW-1185">Reference proteome</keyword>
<dbReference type="AlphaFoldDB" id="A0A8J3GDA0"/>
<dbReference type="InterPro" id="IPR031768">
    <property type="entry name" value="CBM60_xylan-bd"/>
</dbReference>
<dbReference type="InterPro" id="IPR011478">
    <property type="entry name" value="DUF1585"/>
</dbReference>
<feature type="domain" description="Carbohydrate binding module xylan-binding" evidence="7">
    <location>
        <begin position="235"/>
        <end position="324"/>
    </location>
</feature>
<reference evidence="8" key="1">
    <citation type="journal article" date="2014" name="Int. J. Syst. Evol. Microbiol.">
        <title>Complete genome sequence of Corynebacterium casei LMG S-19264T (=DSM 44701T), isolated from a smear-ripened cheese.</title>
        <authorList>
            <consortium name="US DOE Joint Genome Institute (JGI-PGF)"/>
            <person name="Walter F."/>
            <person name="Albersmeier A."/>
            <person name="Kalinowski J."/>
            <person name="Ruckert C."/>
        </authorList>
    </citation>
    <scope>NUCLEOTIDE SEQUENCE</scope>
    <source>
        <strain evidence="8">KCTC 12870</strain>
    </source>
</reference>
<feature type="signal peptide" evidence="1">
    <location>
        <begin position="1"/>
        <end position="15"/>
    </location>
</feature>
<dbReference type="InterPro" id="IPR013036">
    <property type="entry name" value="DUF1587"/>
</dbReference>
<evidence type="ECO:0000259" key="4">
    <source>
        <dbReference type="Pfam" id="PF07627"/>
    </source>
</evidence>
<dbReference type="Pfam" id="PF07627">
    <property type="entry name" value="PSCyt3"/>
    <property type="match status" value="1"/>
</dbReference>
<dbReference type="Pfam" id="PF07631">
    <property type="entry name" value="PSD4"/>
    <property type="match status" value="1"/>
</dbReference>
<keyword evidence="1" id="KW-0732">Signal</keyword>
<evidence type="ECO:0000259" key="5">
    <source>
        <dbReference type="Pfam" id="PF07631"/>
    </source>
</evidence>
<accession>A0A8J3GDA0</accession>
<sequence length="742" mass="83584">MAAYLWIAAVPLALADSAFPTGESLSWQDTRMLMAEYCFDCHGGFLTEGNVDLVAAKFERSVAETPEMWENAAKALRIHYMPQEEAMPVERREALIRSIDARLLQAAQLTRPDHTTMRRLNRYEFANTLNDLLLIDFPARARLPADDSGYGFDNNADVLSVSPLLLEKYLSVSAEAAEWAVPLRVESRKQQFTGAEFAAGFEPAEGFSRKIYAGGMSNAARISLNLMAGEYRAKLYLAGDQAGDEYVRVRMYSGDEPPREVEVPSDDVNSPTVVDLNFSVRKSEPYHLAIELANDYYDDSTSPPSDRNLYVVGLDLDGPYQTAEGLYSPFLERHFGGALEQLKPAEIRAGIQRFASRAYRRPVTSEELNSLWHIYQEEFARTGQSPRRALHAVMDTVMASPNFIFRWEPREAVSEYGLASWLSYFLWGSMPDDRLFELARKNELRTQLNSEIQRMLQDPRAATLTEEFAAQWLQFRDLWNLQVDPKSYPAYSDQLQAAMWQETTRFFADLIQRDGSIMRILDADYTFANPLLAKHYGLKDAPKKDFQRVSLEGTDRRGIWSQAGVLTVTSHPDRTSPVLRGKFILENLLGMAPPPPPANIPSLSAKTDHPTPADFRESLALHRADPNCASCHNILDPIGLSLESYDGIGARRQEPMVAETLFDGTVIDGPDSLVAYLVETRRDEFVATFAEKLTTYATGRGVNWRDRPALERIVQETESQDFRISALITAVVEHYAPGRPAR</sequence>
<dbReference type="Pfam" id="PF16841">
    <property type="entry name" value="CBM60"/>
    <property type="match status" value="1"/>
</dbReference>
<feature type="domain" description="DUF1587" evidence="3">
    <location>
        <begin position="118"/>
        <end position="181"/>
    </location>
</feature>
<dbReference type="Pfam" id="PF07624">
    <property type="entry name" value="PSD2"/>
    <property type="match status" value="1"/>
</dbReference>
<evidence type="ECO:0000259" key="7">
    <source>
        <dbReference type="Pfam" id="PF16841"/>
    </source>
</evidence>